<protein>
    <submittedName>
        <fullName evidence="4">2-keto-4-pentenoate hydratase/2-oxohepta-3-ene-1,7-dioic acid hydratase in catechol pathway</fullName>
    </submittedName>
</protein>
<name>A0A2W7MN03_9BACI</name>
<organism evidence="4 5">
    <name type="scientific">Psychrobacillus insolitus</name>
    <dbReference type="NCBI Taxonomy" id="1461"/>
    <lineage>
        <taxon>Bacteria</taxon>
        <taxon>Bacillati</taxon>
        <taxon>Bacillota</taxon>
        <taxon>Bacilli</taxon>
        <taxon>Bacillales</taxon>
        <taxon>Bacillaceae</taxon>
        <taxon>Psychrobacillus</taxon>
    </lineage>
</organism>
<keyword evidence="2" id="KW-0479">Metal-binding</keyword>
<dbReference type="PANTHER" id="PTHR42796">
    <property type="entry name" value="FUMARYLACETOACETATE HYDROLASE DOMAIN-CONTAINING PROTEIN 2A-RELATED"/>
    <property type="match status" value="1"/>
</dbReference>
<dbReference type="AlphaFoldDB" id="A0A2W7MN03"/>
<dbReference type="InterPro" id="IPR036663">
    <property type="entry name" value="Fumarylacetoacetase_C_sf"/>
</dbReference>
<evidence type="ECO:0000313" key="4">
    <source>
        <dbReference type="EMBL" id="PZX03663.1"/>
    </source>
</evidence>
<dbReference type="OrthoDB" id="9805307at2"/>
<proteinExistence type="inferred from homology"/>
<dbReference type="EMBL" id="QKZI01000006">
    <property type="protein sequence ID" value="PZX03663.1"/>
    <property type="molecule type" value="Genomic_DNA"/>
</dbReference>
<feature type="domain" description="Fumarylacetoacetase-like C-terminal" evidence="3">
    <location>
        <begin position="73"/>
        <end position="318"/>
    </location>
</feature>
<dbReference type="SUPFAM" id="SSF56529">
    <property type="entry name" value="FAH"/>
    <property type="match status" value="1"/>
</dbReference>
<evidence type="ECO:0000259" key="3">
    <source>
        <dbReference type="Pfam" id="PF01557"/>
    </source>
</evidence>
<dbReference type="Gene3D" id="3.90.850.10">
    <property type="entry name" value="Fumarylacetoacetase-like, C-terminal domain"/>
    <property type="match status" value="1"/>
</dbReference>
<keyword evidence="5" id="KW-1185">Reference proteome</keyword>
<dbReference type="GO" id="GO:0003824">
    <property type="term" value="F:catalytic activity"/>
    <property type="evidence" value="ECO:0007669"/>
    <property type="project" value="InterPro"/>
</dbReference>
<dbReference type="InterPro" id="IPR051121">
    <property type="entry name" value="FAH"/>
</dbReference>
<dbReference type="RefSeq" id="WP_111440124.1">
    <property type="nucleotide sequence ID" value="NZ_QKZI01000006.1"/>
</dbReference>
<evidence type="ECO:0000256" key="2">
    <source>
        <dbReference type="ARBA" id="ARBA00022723"/>
    </source>
</evidence>
<comment type="caution">
    <text evidence="4">The sequence shown here is derived from an EMBL/GenBank/DDBJ whole genome shotgun (WGS) entry which is preliminary data.</text>
</comment>
<reference evidence="4 5" key="1">
    <citation type="submission" date="2018-06" db="EMBL/GenBank/DDBJ databases">
        <title>Genomic Encyclopedia of Type Strains, Phase IV (KMG-IV): sequencing the most valuable type-strain genomes for metagenomic binning, comparative biology and taxonomic classification.</title>
        <authorList>
            <person name="Goeker M."/>
        </authorList>
    </citation>
    <scope>NUCLEOTIDE SEQUENCE [LARGE SCALE GENOMIC DNA]</scope>
    <source>
        <strain evidence="4 5">DSM 5</strain>
    </source>
</reference>
<dbReference type="InterPro" id="IPR011234">
    <property type="entry name" value="Fumarylacetoacetase-like_C"/>
</dbReference>
<dbReference type="Pfam" id="PF01557">
    <property type="entry name" value="FAA_hydrolase"/>
    <property type="match status" value="1"/>
</dbReference>
<sequence length="321" mass="35348">MGTRIVRFEKDNVEKWGVALDGEILVLEDNYSSLNDFLENGKEKAIEIGKLGKGEKISTNEVTLLSPVTWPSKVVCQGANYSGHRAESGLDASKPPFNLVFGKDISSLSGAYSEIVRPKHVEFLDYEIELGLVIGKNINKVEEITEENLSDFVVGLVSVNDVSARDVQILEGQWLKGKSYRTFGPTGPFLYLLDEDEYSLIHDLEVNLWVNDELRQSANTSQLLFKPAETLTELSTIMDFAVGDLIITGTAAGVAMSLSPDVVGTVTSLGVPFNEKSELFSKTQKLVNNYLKDGDVIRTQIKSTDGRIDLGEQQNKVVPVK</sequence>
<accession>A0A2W7MN03</accession>
<dbReference type="GO" id="GO:0046872">
    <property type="term" value="F:metal ion binding"/>
    <property type="evidence" value="ECO:0007669"/>
    <property type="project" value="UniProtKB-KW"/>
</dbReference>
<dbReference type="GO" id="GO:0044281">
    <property type="term" value="P:small molecule metabolic process"/>
    <property type="evidence" value="ECO:0007669"/>
    <property type="project" value="UniProtKB-ARBA"/>
</dbReference>
<dbReference type="PANTHER" id="PTHR42796:SF4">
    <property type="entry name" value="FUMARYLACETOACETATE HYDROLASE DOMAIN-CONTAINING PROTEIN 2A"/>
    <property type="match status" value="1"/>
</dbReference>
<comment type="similarity">
    <text evidence="1">Belongs to the FAH family.</text>
</comment>
<gene>
    <name evidence="4" type="ORF">C7437_10688</name>
</gene>
<dbReference type="Proteomes" id="UP000248646">
    <property type="component" value="Unassembled WGS sequence"/>
</dbReference>
<evidence type="ECO:0000256" key="1">
    <source>
        <dbReference type="ARBA" id="ARBA00010211"/>
    </source>
</evidence>
<evidence type="ECO:0000313" key="5">
    <source>
        <dbReference type="Proteomes" id="UP000248646"/>
    </source>
</evidence>